<evidence type="ECO:0000256" key="1">
    <source>
        <dbReference type="SAM" id="MobiDB-lite"/>
    </source>
</evidence>
<keyword evidence="4" id="KW-1185">Reference proteome</keyword>
<gene>
    <name evidence="3" type="ORF">LZ519_10455</name>
</gene>
<keyword evidence="2" id="KW-0472">Membrane</keyword>
<feature type="region of interest" description="Disordered" evidence="1">
    <location>
        <begin position="1"/>
        <end position="22"/>
    </location>
</feature>
<keyword evidence="2" id="KW-1133">Transmembrane helix</keyword>
<dbReference type="Proteomes" id="UP001165343">
    <property type="component" value="Unassembled WGS sequence"/>
</dbReference>
<dbReference type="EMBL" id="JAMGBC010000001">
    <property type="protein sequence ID" value="MCL6679729.1"/>
    <property type="molecule type" value="Genomic_DNA"/>
</dbReference>
<organism evidence="3 4">
    <name type="scientific">Sphingomonas anseongensis</name>
    <dbReference type="NCBI Taxonomy" id="2908207"/>
    <lineage>
        <taxon>Bacteria</taxon>
        <taxon>Pseudomonadati</taxon>
        <taxon>Pseudomonadota</taxon>
        <taxon>Alphaproteobacteria</taxon>
        <taxon>Sphingomonadales</taxon>
        <taxon>Sphingomonadaceae</taxon>
        <taxon>Sphingomonas</taxon>
    </lineage>
</organism>
<keyword evidence="2" id="KW-0812">Transmembrane</keyword>
<accession>A0ABT0RHK2</accession>
<dbReference type="RefSeq" id="WP_249868611.1">
    <property type="nucleotide sequence ID" value="NZ_JAMGBC010000001.1"/>
</dbReference>
<evidence type="ECO:0000256" key="2">
    <source>
        <dbReference type="SAM" id="Phobius"/>
    </source>
</evidence>
<proteinExistence type="predicted"/>
<protein>
    <submittedName>
        <fullName evidence="3">Uncharacterized protein</fullName>
    </submittedName>
</protein>
<evidence type="ECO:0000313" key="4">
    <source>
        <dbReference type="Proteomes" id="UP001165343"/>
    </source>
</evidence>
<evidence type="ECO:0000313" key="3">
    <source>
        <dbReference type="EMBL" id="MCL6679729.1"/>
    </source>
</evidence>
<sequence length="67" mass="6972">MADDRDTEHTTIVERDGGGGGGGVLAVVLLIIVVLVLLWVFRAQLGLGGDSTNINVPNSIDVNVNQS</sequence>
<feature type="compositionally biased region" description="Basic and acidic residues" evidence="1">
    <location>
        <begin position="1"/>
        <end position="17"/>
    </location>
</feature>
<comment type="caution">
    <text evidence="3">The sequence shown here is derived from an EMBL/GenBank/DDBJ whole genome shotgun (WGS) entry which is preliminary data.</text>
</comment>
<reference evidence="3" key="1">
    <citation type="submission" date="2022-05" db="EMBL/GenBank/DDBJ databases">
        <authorList>
            <person name="Jo J.-H."/>
            <person name="Im W.-T."/>
        </authorList>
    </citation>
    <scope>NUCLEOTIDE SEQUENCE</scope>
    <source>
        <strain evidence="3">RG327</strain>
    </source>
</reference>
<name>A0ABT0RHK2_9SPHN</name>
<feature type="transmembrane region" description="Helical" evidence="2">
    <location>
        <begin position="20"/>
        <end position="41"/>
    </location>
</feature>